<comment type="caution">
    <text evidence="1">The sequence shown here is derived from an EMBL/GenBank/DDBJ whole genome shotgun (WGS) entry which is preliminary data.</text>
</comment>
<dbReference type="Gene3D" id="1.10.287.100">
    <property type="match status" value="1"/>
</dbReference>
<evidence type="ECO:0000313" key="2">
    <source>
        <dbReference type="Proteomes" id="UP001589810"/>
    </source>
</evidence>
<keyword evidence="1" id="KW-0647">Proteasome</keyword>
<dbReference type="SUPFAM" id="SSF159659">
    <property type="entry name" value="Cgl1923-like"/>
    <property type="match status" value="1"/>
</dbReference>
<gene>
    <name evidence="1" type="ORF">ACFFH7_44145</name>
</gene>
<reference evidence="1 2" key="1">
    <citation type="submission" date="2024-09" db="EMBL/GenBank/DDBJ databases">
        <authorList>
            <person name="Sun Q."/>
            <person name="Mori K."/>
        </authorList>
    </citation>
    <scope>NUCLEOTIDE SEQUENCE [LARGE SCALE GENOMIC DNA]</scope>
    <source>
        <strain evidence="1 2">TBRC 1432</strain>
    </source>
</reference>
<keyword evidence="2" id="KW-1185">Reference proteome</keyword>
<dbReference type="RefSeq" id="WP_273943997.1">
    <property type="nucleotide sequence ID" value="NZ_CP097263.1"/>
</dbReference>
<protein>
    <submittedName>
        <fullName evidence="1">Proteasome assembly chaperone family protein</fullName>
    </submittedName>
</protein>
<organism evidence="1 2">
    <name type="scientific">Kutzneria chonburiensis</name>
    <dbReference type="NCBI Taxonomy" id="1483604"/>
    <lineage>
        <taxon>Bacteria</taxon>
        <taxon>Bacillati</taxon>
        <taxon>Actinomycetota</taxon>
        <taxon>Actinomycetes</taxon>
        <taxon>Pseudonocardiales</taxon>
        <taxon>Pseudonocardiaceae</taxon>
        <taxon>Kutzneria</taxon>
    </lineage>
</organism>
<dbReference type="Gene3D" id="3.40.50.10900">
    <property type="entry name" value="PAC-like subunit"/>
    <property type="match status" value="1"/>
</dbReference>
<proteinExistence type="predicted"/>
<dbReference type="InterPro" id="IPR008492">
    <property type="entry name" value="Rv2714-like"/>
</dbReference>
<dbReference type="Pfam" id="PF09754">
    <property type="entry name" value="PAC2"/>
    <property type="match status" value="1"/>
</dbReference>
<dbReference type="Proteomes" id="UP001589810">
    <property type="component" value="Unassembled WGS sequence"/>
</dbReference>
<evidence type="ECO:0000313" key="1">
    <source>
        <dbReference type="EMBL" id="MFC0548562.1"/>
    </source>
</evidence>
<dbReference type="PIRSF" id="PIRSF028754">
    <property type="entry name" value="UCP028754"/>
    <property type="match status" value="1"/>
</dbReference>
<sequence>MARDPEDLVEVDSDTPDLDGSVLLVSFDGFVDAGSAGKLVVEHLLERFEHRVIATFDVDRLIDYRSRRPIMTYSTDRWESYDAPKLEVQLLHDTAGTPFLILSGPEPDHEWELFIAAVKALMDRWGVRLVASFHGIPMGAPHTRALGVTGHGTRPELIGDHHQMPNTLQVPASIAALLEFRLGEASRDAVGFAAHVPHYLAQTAYPTAAVTLLDAVVKATGLALPDDSLRESARRAAIEIDRQVSESAEVSDVVRALERQYDTFAEAAGKPSLLSDVLEQMPTADELGDQFEQFLAEQQSPND</sequence>
<accession>A0ABV6N8E6</accession>
<dbReference type="EMBL" id="JBHLUD010000016">
    <property type="protein sequence ID" value="MFC0548562.1"/>
    <property type="molecule type" value="Genomic_DNA"/>
</dbReference>
<name>A0ABV6N8E6_9PSEU</name>
<dbReference type="InterPro" id="IPR038389">
    <property type="entry name" value="PSMG2_sf"/>
</dbReference>
<dbReference type="GO" id="GO:0000502">
    <property type="term" value="C:proteasome complex"/>
    <property type="evidence" value="ECO:0007669"/>
    <property type="project" value="UniProtKB-KW"/>
</dbReference>
<dbReference type="InterPro" id="IPR019151">
    <property type="entry name" value="Proteasome_assmbl_chaperone_2"/>
</dbReference>